<dbReference type="VEuPathDB" id="FungiDB:FUN_020541"/>
<reference evidence="2 3" key="2">
    <citation type="submission" date="2017-10" db="EMBL/GenBank/DDBJ databases">
        <title>Extensive intraspecific genome diversity in a model arbuscular mycorrhizal fungus.</title>
        <authorList>
            <person name="Chen E.C.H."/>
            <person name="Morin E."/>
            <person name="Baudet D."/>
            <person name="Noel J."/>
            <person name="Ndikumana S."/>
            <person name="Charron P."/>
            <person name="St-Onge C."/>
            <person name="Giorgi J."/>
            <person name="Grigoriev I.V."/>
            <person name="Roux C."/>
            <person name="Martin F.M."/>
            <person name="Corradi N."/>
        </authorList>
    </citation>
    <scope>NUCLEOTIDE SEQUENCE [LARGE SCALE GENOMIC DNA]</scope>
    <source>
        <strain evidence="2 3">C2</strain>
    </source>
</reference>
<dbReference type="EMBL" id="LLXL01000971">
    <property type="protein sequence ID" value="PKK67351.1"/>
    <property type="molecule type" value="Genomic_DNA"/>
</dbReference>
<comment type="caution">
    <text evidence="2">The sequence shown here is derived from an EMBL/GenBank/DDBJ whole genome shotgun (WGS) entry which is preliminary data.</text>
</comment>
<keyword evidence="1" id="KW-0175">Coiled coil</keyword>
<gene>
    <name evidence="2" type="ORF">RhiirC2_573046</name>
</gene>
<dbReference type="VEuPathDB" id="FungiDB:RhiirFUN_000611"/>
<sequence>MNTLYRIYNFVGNKLQNNQVENDEINDFSPQTKKELDFNDPNHYNNGTQIKNNEENALLEELNKTKESCNELEQSLKNIKGELSQEKKNSQKYKKQLEKEKKTLNEKVRKLEGDLLQERQNFNFLIGKNQKEKQEFDSKLKVLEENHQRNTNQLNDRYNELESIKKNMKTHMENNINNLEQQLRDQRTKFQQEFKQAHEKYKKNINNIRQKLDEKGNGLRDLEDENARLKEEASKYQSALGVATNTRLGDGDQNHSIKLKNDILKLQNTLDNYVTHLKPNMDLNIKEIQKLAQEYGCLNEITAENPNKIFVKAILQRKVLDYVRGFSHELHNLIESQKITRGPLTLESDIVSKASELLKLINFFSVTRAGTDEVTDASMIKIRQQVYGILGNRGFNNIIDDDGNMRMHDFIALVSNELNKMMNHYRKINDPNRKEQVDAMAPKLIQDIYKLFWFRVNVQEPKTECEYFENVMINPGTMKGSWNEDEIDKLRVDICYFPLVGRNLNSSDAKIFTLAKVFPRYISDSNEPNEENDE</sequence>
<reference evidence="2 3" key="1">
    <citation type="submission" date="2016-04" db="EMBL/GenBank/DDBJ databases">
        <title>Genome analyses suggest a sexual origin of heterokaryosis in a supposedly ancient asexual fungus.</title>
        <authorList>
            <person name="Ropars J."/>
            <person name="Sedzielewska K."/>
            <person name="Noel J."/>
            <person name="Charron P."/>
            <person name="Farinelli L."/>
            <person name="Marton T."/>
            <person name="Kruger M."/>
            <person name="Pelin A."/>
            <person name="Brachmann A."/>
            <person name="Corradi N."/>
        </authorList>
    </citation>
    <scope>NUCLEOTIDE SEQUENCE [LARGE SCALE GENOMIC DNA]</scope>
    <source>
        <strain evidence="2 3">C2</strain>
    </source>
</reference>
<name>A0A2N1N0D3_9GLOM</name>
<evidence type="ECO:0000313" key="2">
    <source>
        <dbReference type="EMBL" id="PKK67351.1"/>
    </source>
</evidence>
<organism evidence="2 3">
    <name type="scientific">Rhizophagus irregularis</name>
    <dbReference type="NCBI Taxonomy" id="588596"/>
    <lineage>
        <taxon>Eukaryota</taxon>
        <taxon>Fungi</taxon>
        <taxon>Fungi incertae sedis</taxon>
        <taxon>Mucoromycota</taxon>
        <taxon>Glomeromycotina</taxon>
        <taxon>Glomeromycetes</taxon>
        <taxon>Glomerales</taxon>
        <taxon>Glomeraceae</taxon>
        <taxon>Rhizophagus</taxon>
    </lineage>
</organism>
<accession>A0A2N1N0D3</accession>
<dbReference type="VEuPathDB" id="FungiDB:RhiirA1_426151"/>
<evidence type="ECO:0000256" key="1">
    <source>
        <dbReference type="SAM" id="Coils"/>
    </source>
</evidence>
<feature type="coiled-coil region" evidence="1">
    <location>
        <begin position="52"/>
        <end position="239"/>
    </location>
</feature>
<proteinExistence type="predicted"/>
<dbReference type="AlphaFoldDB" id="A0A2N1N0D3"/>
<evidence type="ECO:0000313" key="3">
    <source>
        <dbReference type="Proteomes" id="UP000233469"/>
    </source>
</evidence>
<dbReference type="Proteomes" id="UP000233469">
    <property type="component" value="Unassembled WGS sequence"/>
</dbReference>
<protein>
    <submittedName>
        <fullName evidence="2">Uncharacterized protein</fullName>
    </submittedName>
</protein>
<dbReference type="VEuPathDB" id="FungiDB:RhiirA1_426149"/>